<feature type="region of interest" description="Disordered" evidence="1">
    <location>
        <begin position="68"/>
        <end position="104"/>
    </location>
</feature>
<dbReference type="RefSeq" id="XP_056069568.1">
    <property type="nucleotide sequence ID" value="XM_056215321.1"/>
</dbReference>
<reference evidence="2" key="1">
    <citation type="submission" date="2022-10" db="EMBL/GenBank/DDBJ databases">
        <title>Tapping the CABI collections for fungal endophytes: first genome assemblies for Collariella, Neodidymelliopsis, Ascochyta clinopodiicola, Didymella pomorum, Didymosphaeria variabile, Neocosmospora piperis and Neocucurbitaria cava.</title>
        <authorList>
            <person name="Hill R."/>
        </authorList>
    </citation>
    <scope>NUCLEOTIDE SEQUENCE</scope>
    <source>
        <strain evidence="2">IMI 356815</strain>
    </source>
</reference>
<sequence length="124" mass="13260">MKSAEMNAGLIVANLPACRPLLDSFISRIASSRGLSRDRSHGAPISGSGGKTMDRYLELEEQANAGLETRIYGKRDGDSGSDFDIDDADSESQKGIVGRRKKSNGGLRVQVTKDISVTSSTQQV</sequence>
<accession>A0A9W8XI06</accession>
<feature type="region of interest" description="Disordered" evidence="1">
    <location>
        <begin position="33"/>
        <end position="53"/>
    </location>
</feature>
<dbReference type="Proteomes" id="UP001140513">
    <property type="component" value="Unassembled WGS sequence"/>
</dbReference>
<dbReference type="GeneID" id="80910081"/>
<organism evidence="2 3">
    <name type="scientific">Didymosphaeria variabile</name>
    <dbReference type="NCBI Taxonomy" id="1932322"/>
    <lineage>
        <taxon>Eukaryota</taxon>
        <taxon>Fungi</taxon>
        <taxon>Dikarya</taxon>
        <taxon>Ascomycota</taxon>
        <taxon>Pezizomycotina</taxon>
        <taxon>Dothideomycetes</taxon>
        <taxon>Pleosporomycetidae</taxon>
        <taxon>Pleosporales</taxon>
        <taxon>Massarineae</taxon>
        <taxon>Didymosphaeriaceae</taxon>
        <taxon>Didymosphaeria</taxon>
    </lineage>
</organism>
<name>A0A9W8XI06_9PLEO</name>
<comment type="caution">
    <text evidence="2">The sequence shown here is derived from an EMBL/GenBank/DDBJ whole genome shotgun (WGS) entry which is preliminary data.</text>
</comment>
<evidence type="ECO:0000313" key="3">
    <source>
        <dbReference type="Proteomes" id="UP001140513"/>
    </source>
</evidence>
<evidence type="ECO:0000313" key="2">
    <source>
        <dbReference type="EMBL" id="KAJ4351212.1"/>
    </source>
</evidence>
<keyword evidence="3" id="KW-1185">Reference proteome</keyword>
<dbReference type="EMBL" id="JAPEUX010000005">
    <property type="protein sequence ID" value="KAJ4351212.1"/>
    <property type="molecule type" value="Genomic_DNA"/>
</dbReference>
<evidence type="ECO:0000256" key="1">
    <source>
        <dbReference type="SAM" id="MobiDB-lite"/>
    </source>
</evidence>
<gene>
    <name evidence="2" type="ORF">N0V89_006551</name>
</gene>
<dbReference type="AlphaFoldDB" id="A0A9W8XI06"/>
<proteinExistence type="predicted"/>
<protein>
    <submittedName>
        <fullName evidence="2">Uncharacterized protein</fullName>
    </submittedName>
</protein>
<feature type="compositionally biased region" description="Acidic residues" evidence="1">
    <location>
        <begin position="79"/>
        <end position="90"/>
    </location>
</feature>